<name>M2A577_9BACT</name>
<dbReference type="Proteomes" id="UP000011529">
    <property type="component" value="Unassembled WGS sequence"/>
</dbReference>
<dbReference type="AlphaFoldDB" id="M2A577"/>
<gene>
    <name evidence="1" type="ORF">RE6C_04081</name>
</gene>
<accession>M2A577</accession>
<dbReference type="EMBL" id="ANMO01000186">
    <property type="protein sequence ID" value="EMB15221.1"/>
    <property type="molecule type" value="Genomic_DNA"/>
</dbReference>
<evidence type="ECO:0000313" key="1">
    <source>
        <dbReference type="EMBL" id="EMB15221.1"/>
    </source>
</evidence>
<sequence>MRHLNHSDQLKSICNFPEREQAVVVSFAIIVSRPKHSELE</sequence>
<proteinExistence type="predicted"/>
<evidence type="ECO:0000313" key="2">
    <source>
        <dbReference type="Proteomes" id="UP000011529"/>
    </source>
</evidence>
<keyword evidence="2" id="KW-1185">Reference proteome</keyword>
<reference evidence="1" key="1">
    <citation type="submission" date="2012-11" db="EMBL/GenBank/DDBJ databases">
        <title>Permanent draft genomes of Rhodopirellula europaea strain SH398 and 6C.</title>
        <authorList>
            <person name="Richter M."/>
            <person name="Richter-Heitmann T."/>
            <person name="Frank C."/>
            <person name="Harder J."/>
            <person name="Glockner F.O."/>
        </authorList>
    </citation>
    <scope>NUCLEOTIDE SEQUENCE</scope>
    <source>
        <strain evidence="1">6C</strain>
    </source>
</reference>
<organism evidence="1 2">
    <name type="scientific">Rhodopirellula europaea 6C</name>
    <dbReference type="NCBI Taxonomy" id="1263867"/>
    <lineage>
        <taxon>Bacteria</taxon>
        <taxon>Pseudomonadati</taxon>
        <taxon>Planctomycetota</taxon>
        <taxon>Planctomycetia</taxon>
        <taxon>Pirellulales</taxon>
        <taxon>Pirellulaceae</taxon>
        <taxon>Rhodopirellula</taxon>
    </lineage>
</organism>
<comment type="caution">
    <text evidence="1">The sequence shown here is derived from an EMBL/GenBank/DDBJ whole genome shotgun (WGS) entry which is preliminary data.</text>
</comment>
<reference evidence="1" key="2">
    <citation type="journal article" date="2013" name="Mar. Genomics">
        <title>Expression of sulfatases in Rhodopirellula baltica and the diversity of sulfatases in the genus Rhodopirellula.</title>
        <authorList>
            <person name="Wegner C.E."/>
            <person name="Richter-Heitmann T."/>
            <person name="Klindworth A."/>
            <person name="Klockow C."/>
            <person name="Richter M."/>
            <person name="Achstetter T."/>
            <person name="Glockner F.O."/>
            <person name="Harder J."/>
        </authorList>
    </citation>
    <scope>NUCLEOTIDE SEQUENCE [LARGE SCALE GENOMIC DNA]</scope>
    <source>
        <strain evidence="1">6C</strain>
    </source>
</reference>
<protein>
    <submittedName>
        <fullName evidence="1">Uncharacterized protein</fullName>
    </submittedName>
</protein>